<evidence type="ECO:0000313" key="1">
    <source>
        <dbReference type="EMBL" id="VFA96351.1"/>
    </source>
</evidence>
<dbReference type="EMBL" id="LR215973">
    <property type="protein sequence ID" value="VFA96351.1"/>
    <property type="molecule type" value="Genomic_DNA"/>
</dbReference>
<accession>A0A4U8VSE4</accession>
<gene>
    <name evidence="1" type="ORF">NCTC10797_00100</name>
</gene>
<dbReference type="RefSeq" id="WP_130915550.1">
    <property type="nucleotide sequence ID" value="NZ_LR215973.1"/>
</dbReference>
<reference evidence="1 2" key="1">
    <citation type="submission" date="2019-02" db="EMBL/GenBank/DDBJ databases">
        <authorList>
            <consortium name="Pathogen Informatics"/>
        </authorList>
    </citation>
    <scope>NUCLEOTIDE SEQUENCE [LARGE SCALE GENOMIC DNA]</scope>
    <source>
        <strain evidence="1 2">3012STDY6756504</strain>
    </source>
</reference>
<dbReference type="Proteomes" id="UP000290439">
    <property type="component" value="Chromosome"/>
</dbReference>
<sequence>MTHTVSRSEFDLAVHLGVAGLATALAGATVDRWRELDPQWKGKHWAYSDPDGHNARYLRPINLAPRTTTD</sequence>
<evidence type="ECO:0000313" key="2">
    <source>
        <dbReference type="Proteomes" id="UP000290439"/>
    </source>
</evidence>
<protein>
    <submittedName>
        <fullName evidence="1">Uncharacterized protein</fullName>
    </submittedName>
</protein>
<proteinExistence type="predicted"/>
<name>A0A4U8VSE4_9NOCA</name>
<organism evidence="1 2">
    <name type="scientific">Nocardia cyriacigeorgica</name>
    <dbReference type="NCBI Taxonomy" id="135487"/>
    <lineage>
        <taxon>Bacteria</taxon>
        <taxon>Bacillati</taxon>
        <taxon>Actinomycetota</taxon>
        <taxon>Actinomycetes</taxon>
        <taxon>Mycobacteriales</taxon>
        <taxon>Nocardiaceae</taxon>
        <taxon>Nocardia</taxon>
    </lineage>
</organism>
<dbReference type="AlphaFoldDB" id="A0A4U8VSE4"/>